<proteinExistence type="predicted"/>
<evidence type="ECO:0000313" key="2">
    <source>
        <dbReference type="EMBL" id="EAU63527.1"/>
    </source>
</evidence>
<feature type="region of interest" description="Disordered" evidence="1">
    <location>
        <begin position="53"/>
        <end position="130"/>
    </location>
</feature>
<dbReference type="EMBL" id="AAMD01000158">
    <property type="protein sequence ID" value="EAU63527.1"/>
    <property type="molecule type" value="Genomic_DNA"/>
</dbReference>
<comment type="caution">
    <text evidence="2">The sequence shown here is derived from an EMBL/GenBank/DDBJ whole genome shotgun (WGS) entry which is preliminary data.</text>
</comment>
<evidence type="ECO:0000313" key="3">
    <source>
        <dbReference type="Proteomes" id="UP000032702"/>
    </source>
</evidence>
<reference evidence="2 3" key="1">
    <citation type="submission" date="2006-04" db="EMBL/GenBank/DDBJ databases">
        <authorList>
            <person name="Nierman W.C."/>
        </authorList>
    </citation>
    <scope>NUCLEOTIDE SEQUENCE [LARGE SCALE GENOMIC DNA]</scope>
    <source>
        <strain evidence="2 3">DW4/3-1</strain>
    </source>
</reference>
<protein>
    <submittedName>
        <fullName evidence="2">Uncharacterized protein</fullName>
    </submittedName>
</protein>
<sequence>MAGRLGRGVLLHRGGAGERPVLRLLLLGGGLSLAPEAALEVADGAAQRRAELWQPRRSEQEQQHAHNQQDFRHLETHRTTPRKSAGGAYRSGPCPASELRSPSRMQGRCAGEFPGKRAREREEQRGAARAGLHPHTAAVDLDLLEGQVDAQCVLQLFLPEGALLPLEHLLRLFLGQGLALALHLDADPRVSGHGPHEDPLPGLGPAQLIQHEGLHGVLDAPPVDVHQGQGQGRLQLQRHPGHPGRRLVPLDRGGKQGFERLRLLLEGQRVQIRPAGVEEVLGEGQGPIRVAQDGLHAPVDFGLQGNAAVEEQGRVGADVGQCASQIVRGQGQVAHPLVRHLWSLLPDEPGGDPPRPVLQHLFGHPELSPLPLPAVRHARTGLETGRRHQIARRFDEGRKGLQLQVLQQQPAQQPRGALAWNQHEPRGLPRPIFHSLVPLTHLASRARFNESRERVGSDCRFCNVPARPWGQTRFY</sequence>
<evidence type="ECO:0000256" key="1">
    <source>
        <dbReference type="SAM" id="MobiDB-lite"/>
    </source>
</evidence>
<accession>Q08SS5</accession>
<feature type="compositionally biased region" description="Basic and acidic residues" evidence="1">
    <location>
        <begin position="114"/>
        <end position="126"/>
    </location>
</feature>
<name>Q08SS5_STIAD</name>
<feature type="compositionally biased region" description="Basic and acidic residues" evidence="1">
    <location>
        <begin position="53"/>
        <end position="78"/>
    </location>
</feature>
<organism evidence="2 3">
    <name type="scientific">Stigmatella aurantiaca (strain DW4/3-1)</name>
    <dbReference type="NCBI Taxonomy" id="378806"/>
    <lineage>
        <taxon>Bacteria</taxon>
        <taxon>Pseudomonadati</taxon>
        <taxon>Myxococcota</taxon>
        <taxon>Myxococcia</taxon>
        <taxon>Myxococcales</taxon>
        <taxon>Cystobacterineae</taxon>
        <taxon>Archangiaceae</taxon>
        <taxon>Stigmatella</taxon>
    </lineage>
</organism>
<gene>
    <name evidence="2" type="ORF">STIAU_7205</name>
</gene>
<dbReference type="Proteomes" id="UP000032702">
    <property type="component" value="Unassembled WGS sequence"/>
</dbReference>
<dbReference type="AlphaFoldDB" id="Q08SS5"/>